<name>A0ABW3FFK4_9HYPH</name>
<dbReference type="Proteomes" id="UP001597101">
    <property type="component" value="Unassembled WGS sequence"/>
</dbReference>
<dbReference type="InterPro" id="IPR051081">
    <property type="entry name" value="HTH_MetalResp_TranReg"/>
</dbReference>
<proteinExistence type="predicted"/>
<accession>A0ABW3FFK4</accession>
<dbReference type="RefSeq" id="WP_377211572.1">
    <property type="nucleotide sequence ID" value="NZ_JBHTJV010000003.1"/>
</dbReference>
<dbReference type="InterPro" id="IPR001845">
    <property type="entry name" value="HTH_ArsR_DNA-bd_dom"/>
</dbReference>
<feature type="domain" description="HTH arsR-type" evidence="4">
    <location>
        <begin position="21"/>
        <end position="114"/>
    </location>
</feature>
<gene>
    <name evidence="5" type="ORF">ACFQ14_04835</name>
</gene>
<dbReference type="Pfam" id="PF01022">
    <property type="entry name" value="HTH_5"/>
    <property type="match status" value="1"/>
</dbReference>
<dbReference type="CDD" id="cd00090">
    <property type="entry name" value="HTH_ARSR"/>
    <property type="match status" value="1"/>
</dbReference>
<dbReference type="SUPFAM" id="SSF46785">
    <property type="entry name" value="Winged helix' DNA-binding domain"/>
    <property type="match status" value="1"/>
</dbReference>
<dbReference type="InterPro" id="IPR011991">
    <property type="entry name" value="ArsR-like_HTH"/>
</dbReference>
<dbReference type="InterPro" id="IPR036388">
    <property type="entry name" value="WH-like_DNA-bd_sf"/>
</dbReference>
<evidence type="ECO:0000259" key="4">
    <source>
        <dbReference type="PROSITE" id="PS50987"/>
    </source>
</evidence>
<keyword evidence="1" id="KW-0805">Transcription regulation</keyword>
<dbReference type="Gene3D" id="1.10.10.10">
    <property type="entry name" value="Winged helix-like DNA-binding domain superfamily/Winged helix DNA-binding domain"/>
    <property type="match status" value="1"/>
</dbReference>
<evidence type="ECO:0000256" key="2">
    <source>
        <dbReference type="ARBA" id="ARBA00023125"/>
    </source>
</evidence>
<dbReference type="InterPro" id="IPR036390">
    <property type="entry name" value="WH_DNA-bd_sf"/>
</dbReference>
<protein>
    <submittedName>
        <fullName evidence="5">ArsR/SmtB family transcription factor</fullName>
    </submittedName>
</protein>
<evidence type="ECO:0000256" key="1">
    <source>
        <dbReference type="ARBA" id="ARBA00023015"/>
    </source>
</evidence>
<organism evidence="5 6">
    <name type="scientific">Pseudahrensia aquimaris</name>
    <dbReference type="NCBI Taxonomy" id="744461"/>
    <lineage>
        <taxon>Bacteria</taxon>
        <taxon>Pseudomonadati</taxon>
        <taxon>Pseudomonadota</taxon>
        <taxon>Alphaproteobacteria</taxon>
        <taxon>Hyphomicrobiales</taxon>
        <taxon>Ahrensiaceae</taxon>
        <taxon>Pseudahrensia</taxon>
    </lineage>
</organism>
<reference evidence="6" key="1">
    <citation type="journal article" date="2019" name="Int. J. Syst. Evol. Microbiol.">
        <title>The Global Catalogue of Microorganisms (GCM) 10K type strain sequencing project: providing services to taxonomists for standard genome sequencing and annotation.</title>
        <authorList>
            <consortium name="The Broad Institute Genomics Platform"/>
            <consortium name="The Broad Institute Genome Sequencing Center for Infectious Disease"/>
            <person name="Wu L."/>
            <person name="Ma J."/>
        </authorList>
    </citation>
    <scope>NUCLEOTIDE SEQUENCE [LARGE SCALE GENOMIC DNA]</scope>
    <source>
        <strain evidence="6">CCUG 60023</strain>
    </source>
</reference>
<dbReference type="SMART" id="SM00418">
    <property type="entry name" value="HTH_ARSR"/>
    <property type="match status" value="1"/>
</dbReference>
<keyword evidence="6" id="KW-1185">Reference proteome</keyword>
<comment type="caution">
    <text evidence="5">The sequence shown here is derived from an EMBL/GenBank/DDBJ whole genome shotgun (WGS) entry which is preliminary data.</text>
</comment>
<keyword evidence="3" id="KW-0804">Transcription</keyword>
<dbReference type="PANTHER" id="PTHR33154:SF15">
    <property type="entry name" value="REGULATORY PROTEIN ARSR"/>
    <property type="match status" value="1"/>
</dbReference>
<dbReference type="PRINTS" id="PR00778">
    <property type="entry name" value="HTHARSR"/>
</dbReference>
<dbReference type="PROSITE" id="PS50987">
    <property type="entry name" value="HTH_ARSR_2"/>
    <property type="match status" value="1"/>
</dbReference>
<evidence type="ECO:0000313" key="5">
    <source>
        <dbReference type="EMBL" id="MFD0915725.1"/>
    </source>
</evidence>
<sequence length="123" mass="13342">MEKAKSCCGEQAVASFRTDGLSDSAAMASVFAALANPARIDILMHIAKHRYCGCKQLTDTLPLAQSTISQHLKVLCDAGLIQVETVHPRSRYFINEDLLADLSDATGSFLKSCCQPQDDVIHC</sequence>
<evidence type="ECO:0000256" key="3">
    <source>
        <dbReference type="ARBA" id="ARBA00023163"/>
    </source>
</evidence>
<dbReference type="EMBL" id="JBHTJV010000003">
    <property type="protein sequence ID" value="MFD0915725.1"/>
    <property type="molecule type" value="Genomic_DNA"/>
</dbReference>
<keyword evidence="2" id="KW-0238">DNA-binding</keyword>
<dbReference type="PANTHER" id="PTHR33154">
    <property type="entry name" value="TRANSCRIPTIONAL REGULATOR, ARSR FAMILY"/>
    <property type="match status" value="1"/>
</dbReference>
<dbReference type="NCBIfam" id="NF033788">
    <property type="entry name" value="HTH_metalloreg"/>
    <property type="match status" value="1"/>
</dbReference>
<evidence type="ECO:0000313" key="6">
    <source>
        <dbReference type="Proteomes" id="UP001597101"/>
    </source>
</evidence>